<name>G6XHC8_9PROT</name>
<evidence type="ECO:0000313" key="2">
    <source>
        <dbReference type="Proteomes" id="UP000004949"/>
    </source>
</evidence>
<organism evidence="1 2">
    <name type="scientific">Gluconobacter morbifer G707</name>
    <dbReference type="NCBI Taxonomy" id="1088869"/>
    <lineage>
        <taxon>Bacteria</taxon>
        <taxon>Pseudomonadati</taxon>
        <taxon>Pseudomonadota</taxon>
        <taxon>Alphaproteobacteria</taxon>
        <taxon>Acetobacterales</taxon>
        <taxon>Acetobacteraceae</taxon>
        <taxon>Gluconobacter</taxon>
    </lineage>
</organism>
<sequence>MACLFALAMSEIHPPVSDAAHSRRIVTGDCVLIGIHDW</sequence>
<gene>
    <name evidence="1" type="ORF">GMO_08940</name>
</gene>
<dbReference type="STRING" id="1088869.GMO_08940"/>
<evidence type="ECO:0000313" key="1">
    <source>
        <dbReference type="EMBL" id="EHH69586.1"/>
    </source>
</evidence>
<reference evidence="1 2" key="1">
    <citation type="submission" date="2011-10" db="EMBL/GenBank/DDBJ databases">
        <title>Genome sequence of Gluconobacter morbifer G707, isolated from Drosophila gut.</title>
        <authorList>
            <person name="Lee W.-J."/>
            <person name="Kim E.-K."/>
        </authorList>
    </citation>
    <scope>NUCLEOTIDE SEQUENCE [LARGE SCALE GENOMIC DNA]</scope>
    <source>
        <strain evidence="1 2">G707</strain>
    </source>
</reference>
<dbReference type="EMBL" id="AGQV01000001">
    <property type="protein sequence ID" value="EHH69586.1"/>
    <property type="molecule type" value="Genomic_DNA"/>
</dbReference>
<comment type="caution">
    <text evidence="1">The sequence shown here is derived from an EMBL/GenBank/DDBJ whole genome shotgun (WGS) entry which is preliminary data.</text>
</comment>
<dbReference type="AlphaFoldDB" id="G6XHC8"/>
<protein>
    <submittedName>
        <fullName evidence="1">Uncharacterized protein</fullName>
    </submittedName>
</protein>
<keyword evidence="2" id="KW-1185">Reference proteome</keyword>
<proteinExistence type="predicted"/>
<dbReference type="Proteomes" id="UP000004949">
    <property type="component" value="Unassembled WGS sequence"/>
</dbReference>
<accession>G6XHC8</accession>